<comment type="caution">
    <text evidence="2">The sequence shown here is derived from an EMBL/GenBank/DDBJ whole genome shotgun (WGS) entry which is preliminary data.</text>
</comment>
<dbReference type="AlphaFoldDB" id="S8A8Y8"/>
<protein>
    <submittedName>
        <fullName evidence="2">Uncharacterized protein</fullName>
    </submittedName>
</protein>
<evidence type="ECO:0000313" key="3">
    <source>
        <dbReference type="Proteomes" id="UP000015100"/>
    </source>
</evidence>
<gene>
    <name evidence="2" type="ORF">H072_6606</name>
</gene>
<name>S8A8Y8_DACHA</name>
<reference evidence="2 3" key="1">
    <citation type="journal article" date="2013" name="PLoS Genet.">
        <title>Genomic mechanisms accounting for the adaptation to parasitism in nematode-trapping fungi.</title>
        <authorList>
            <person name="Meerupati T."/>
            <person name="Andersson K.M."/>
            <person name="Friman E."/>
            <person name="Kumar D."/>
            <person name="Tunlid A."/>
            <person name="Ahren D."/>
        </authorList>
    </citation>
    <scope>NUCLEOTIDE SEQUENCE [LARGE SCALE GENOMIC DNA]</scope>
    <source>
        <strain evidence="2 3">CBS 200.50</strain>
    </source>
</reference>
<evidence type="ECO:0000313" key="2">
    <source>
        <dbReference type="EMBL" id="EPS39475.1"/>
    </source>
</evidence>
<proteinExistence type="predicted"/>
<sequence length="68" mass="7579">MHDGRKHILDLAPAQSPLPTTHNPDPGETKWMIREVGSFLNACKKRDFLIPLSAGAHARDNYKGSQKL</sequence>
<evidence type="ECO:0000256" key="1">
    <source>
        <dbReference type="SAM" id="MobiDB-lite"/>
    </source>
</evidence>
<organism evidence="2 3">
    <name type="scientific">Dactylellina haptotyla (strain CBS 200.50)</name>
    <name type="common">Nematode-trapping fungus</name>
    <name type="synonym">Monacrosporium haptotylum</name>
    <dbReference type="NCBI Taxonomy" id="1284197"/>
    <lineage>
        <taxon>Eukaryota</taxon>
        <taxon>Fungi</taxon>
        <taxon>Dikarya</taxon>
        <taxon>Ascomycota</taxon>
        <taxon>Pezizomycotina</taxon>
        <taxon>Orbiliomycetes</taxon>
        <taxon>Orbiliales</taxon>
        <taxon>Orbiliaceae</taxon>
        <taxon>Dactylellina</taxon>
    </lineage>
</organism>
<keyword evidence="3" id="KW-1185">Reference proteome</keyword>
<feature type="region of interest" description="Disordered" evidence="1">
    <location>
        <begin position="1"/>
        <end position="28"/>
    </location>
</feature>
<dbReference type="HOGENOM" id="CLU_2793922_0_0_1"/>
<dbReference type="EMBL" id="AQGS01000467">
    <property type="protein sequence ID" value="EPS39475.1"/>
    <property type="molecule type" value="Genomic_DNA"/>
</dbReference>
<dbReference type="Proteomes" id="UP000015100">
    <property type="component" value="Unassembled WGS sequence"/>
</dbReference>
<reference evidence="3" key="2">
    <citation type="submission" date="2013-04" db="EMBL/GenBank/DDBJ databases">
        <title>Genomic mechanisms accounting for the adaptation to parasitism in nematode-trapping fungi.</title>
        <authorList>
            <person name="Ahren D.G."/>
        </authorList>
    </citation>
    <scope>NUCLEOTIDE SEQUENCE [LARGE SCALE GENOMIC DNA]</scope>
    <source>
        <strain evidence="3">CBS 200.50</strain>
    </source>
</reference>
<accession>S8A8Y8</accession>